<dbReference type="SUPFAM" id="SSF140459">
    <property type="entry name" value="PE/PPE dimer-like"/>
    <property type="match status" value="1"/>
</dbReference>
<dbReference type="Pfam" id="PF12484">
    <property type="entry name" value="PPE-SVP"/>
    <property type="match status" value="1"/>
</dbReference>
<dbReference type="GeneID" id="93492788"/>
<feature type="domain" description="PPE family C-terminal" evidence="3">
    <location>
        <begin position="249"/>
        <end position="330"/>
    </location>
</feature>
<dbReference type="Proteomes" id="UP000193087">
    <property type="component" value="Unassembled WGS sequence"/>
</dbReference>
<feature type="domain" description="PPE" evidence="2">
    <location>
        <begin position="2"/>
        <end position="165"/>
    </location>
</feature>
<evidence type="ECO:0008006" key="6">
    <source>
        <dbReference type="Google" id="ProtNLM"/>
    </source>
</evidence>
<organism evidence="4 5">
    <name type="scientific">Mycobacterium riyadhense</name>
    <dbReference type="NCBI Taxonomy" id="486698"/>
    <lineage>
        <taxon>Bacteria</taxon>
        <taxon>Bacillati</taxon>
        <taxon>Actinomycetota</taxon>
        <taxon>Actinomycetes</taxon>
        <taxon>Mycobacteriales</taxon>
        <taxon>Mycobacteriaceae</taxon>
        <taxon>Mycobacterium</taxon>
    </lineage>
</organism>
<dbReference type="AlphaFoldDB" id="A0A1X2CE87"/>
<protein>
    <recommendedName>
        <fullName evidence="6">PPE family protein PPE29</fullName>
    </recommendedName>
</protein>
<proteinExistence type="inferred from homology"/>
<dbReference type="OrthoDB" id="4705356at2"/>
<dbReference type="InterPro" id="IPR038332">
    <property type="entry name" value="PPE_sf"/>
</dbReference>
<dbReference type="InterPro" id="IPR022171">
    <property type="entry name" value="PPE_C"/>
</dbReference>
<comment type="similarity">
    <text evidence="1">Belongs to the mycobacterial PPE family.</text>
</comment>
<reference evidence="4 5" key="1">
    <citation type="submission" date="2016-01" db="EMBL/GenBank/DDBJ databases">
        <title>The new phylogeny of the genus Mycobacterium.</title>
        <authorList>
            <person name="Tarcisio F."/>
            <person name="Conor M."/>
            <person name="Antonella G."/>
            <person name="Elisabetta G."/>
            <person name="Giulia F.S."/>
            <person name="Sara T."/>
            <person name="Anna F."/>
            <person name="Clotilde B."/>
            <person name="Roberto B."/>
            <person name="Veronica D.S."/>
            <person name="Fabio R."/>
            <person name="Monica P."/>
            <person name="Olivier J."/>
            <person name="Enrico T."/>
            <person name="Nicola S."/>
        </authorList>
    </citation>
    <scope>NUCLEOTIDE SEQUENCE [LARGE SCALE GENOMIC DNA]</scope>
    <source>
        <strain evidence="4 5">DSM 45176</strain>
    </source>
</reference>
<keyword evidence="5" id="KW-1185">Reference proteome</keyword>
<dbReference type="PANTHER" id="PTHR46766">
    <property type="entry name" value="GLUTAMINE-RICH PROTEIN 2"/>
    <property type="match status" value="1"/>
</dbReference>
<dbReference type="InterPro" id="IPR000030">
    <property type="entry name" value="PPE_dom"/>
</dbReference>
<dbReference type="GO" id="GO:0052572">
    <property type="term" value="P:response to host immune response"/>
    <property type="evidence" value="ECO:0007669"/>
    <property type="project" value="TreeGrafter"/>
</dbReference>
<sequence>MDFGALPPEVNSAKMYSGPGIGSLLVAAASWDAIADELYSAASRSNTIISALTGRAWQGQASIAMATAAARYLAWMNATAAQAQHTAVQIRSAAGAFETAFAATVPPPMIAANRALLMLLTATNVLGVNTPAIATVEAHYSEMWAQDAAAMYGYAAASAAATALPAFASPAEVADPAAQLTSAVPQALQLLSPASSAASTMSSSMSAMSSVSSVAKTLSSSTALAAPVAGEVKTLGSAAGLGGPISVVSAEVGKATTLGTLSVPQSWATTGSAARTVAVPLPNTGSVALSSGTGNMLGGLPIAGMAPRGEGAMTTATTRAGVRPTVMPRPEFAG</sequence>
<name>A0A1X2CE87_9MYCO</name>
<dbReference type="Gene3D" id="1.20.1260.20">
    <property type="entry name" value="PPE superfamily"/>
    <property type="match status" value="1"/>
</dbReference>
<accession>A0A1X2CE87</accession>
<evidence type="ECO:0000259" key="2">
    <source>
        <dbReference type="Pfam" id="PF00823"/>
    </source>
</evidence>
<evidence type="ECO:0000259" key="3">
    <source>
        <dbReference type="Pfam" id="PF12484"/>
    </source>
</evidence>
<dbReference type="EMBL" id="LQPQ01000121">
    <property type="protein sequence ID" value="ORW74345.1"/>
    <property type="molecule type" value="Genomic_DNA"/>
</dbReference>
<dbReference type="RefSeq" id="WP_085251377.1">
    <property type="nucleotide sequence ID" value="NZ_CAJMWJ010000001.1"/>
</dbReference>
<dbReference type="FunFam" id="1.20.1260.20:FF:000001">
    <property type="entry name" value="PPE family protein PPE41"/>
    <property type="match status" value="1"/>
</dbReference>
<dbReference type="Pfam" id="PF00823">
    <property type="entry name" value="PPE"/>
    <property type="match status" value="1"/>
</dbReference>
<gene>
    <name evidence="4" type="ORF">AWC22_23435</name>
</gene>
<comment type="caution">
    <text evidence="4">The sequence shown here is derived from an EMBL/GenBank/DDBJ whole genome shotgun (WGS) entry which is preliminary data.</text>
</comment>
<evidence type="ECO:0000256" key="1">
    <source>
        <dbReference type="ARBA" id="ARBA00010652"/>
    </source>
</evidence>
<evidence type="ECO:0000313" key="5">
    <source>
        <dbReference type="Proteomes" id="UP000193087"/>
    </source>
</evidence>
<evidence type="ECO:0000313" key="4">
    <source>
        <dbReference type="EMBL" id="ORW74345.1"/>
    </source>
</evidence>
<dbReference type="PANTHER" id="PTHR46766:SF1">
    <property type="entry name" value="GLUTAMINE-RICH PROTEIN 2"/>
    <property type="match status" value="1"/>
</dbReference>